<reference evidence="4 5" key="1">
    <citation type="submission" date="2017-01" db="EMBL/GenBank/DDBJ databases">
        <title>Draft sequence of Acidihalobacter ferrooxidans strain DSM 14175 (strain V8).</title>
        <authorList>
            <person name="Khaleque H.N."/>
            <person name="Ramsay J.P."/>
            <person name="Murphy R.J.T."/>
            <person name="Kaksonen A.H."/>
            <person name="Boxall N.J."/>
            <person name="Watkin E.L.J."/>
        </authorList>
    </citation>
    <scope>NUCLEOTIDE SEQUENCE [LARGE SCALE GENOMIC DNA]</scope>
    <source>
        <strain evidence="4 5">V8</strain>
    </source>
</reference>
<evidence type="ECO:0000313" key="4">
    <source>
        <dbReference type="EMBL" id="APZ42129.1"/>
    </source>
</evidence>
<gene>
    <name evidence="4" type="ORF">BW247_02635</name>
</gene>
<dbReference type="RefSeq" id="WP_076835554.1">
    <property type="nucleotide sequence ID" value="NZ_CP019434.1"/>
</dbReference>
<comment type="similarity">
    <text evidence="1">Belongs to the methyltransferase superfamily. L-isoaspartyl/D-aspartyl protein methyltransferase family.</text>
</comment>
<sequence>MTDAGSAATLDTTDYALFRSNMIEQQIRPWDVLDPRVLDVLGGLWRHHFVAPDQQRLAYADMELPLGHGEHMLAPKVEGRLLQALAPQANETVLEIGTGSGYLTACLALLAAQVDSVDNVAEFKHRARGQLTALGLLDRVELRTGDAAHGWDHQRSQYDVIVVSGSLPKLEMAQPFEQLLAVGGRMFAVIGTAPAMHAMLITRSGEQAFNRTGLFETVLDPLRGLHAPAVFRL</sequence>
<dbReference type="PANTHER" id="PTHR11579">
    <property type="entry name" value="PROTEIN-L-ISOASPARTATE O-METHYLTRANSFERASE"/>
    <property type="match status" value="1"/>
</dbReference>
<evidence type="ECO:0000256" key="2">
    <source>
        <dbReference type="ARBA" id="ARBA00013346"/>
    </source>
</evidence>
<proteinExistence type="inferred from homology"/>
<dbReference type="STRING" id="1765967.BW247_02635"/>
<dbReference type="SUPFAM" id="SSF53335">
    <property type="entry name" value="S-adenosyl-L-methionine-dependent methyltransferases"/>
    <property type="match status" value="1"/>
</dbReference>
<dbReference type="InterPro" id="IPR029063">
    <property type="entry name" value="SAM-dependent_MTases_sf"/>
</dbReference>
<evidence type="ECO:0000313" key="5">
    <source>
        <dbReference type="Proteomes" id="UP000243807"/>
    </source>
</evidence>
<dbReference type="OrthoDB" id="9810066at2"/>
<keyword evidence="5" id="KW-1185">Reference proteome</keyword>
<dbReference type="AlphaFoldDB" id="A0A1P8UEA8"/>
<dbReference type="GO" id="GO:0004719">
    <property type="term" value="F:protein-L-isoaspartate (D-aspartate) O-methyltransferase activity"/>
    <property type="evidence" value="ECO:0007669"/>
    <property type="project" value="InterPro"/>
</dbReference>
<organism evidence="4 5">
    <name type="scientific">Acidihalobacter ferrooxydans</name>
    <dbReference type="NCBI Taxonomy" id="1765967"/>
    <lineage>
        <taxon>Bacteria</taxon>
        <taxon>Pseudomonadati</taxon>
        <taxon>Pseudomonadota</taxon>
        <taxon>Gammaproteobacteria</taxon>
        <taxon>Chromatiales</taxon>
        <taxon>Ectothiorhodospiraceae</taxon>
        <taxon>Acidihalobacter</taxon>
    </lineage>
</organism>
<evidence type="ECO:0000256" key="3">
    <source>
        <dbReference type="ARBA" id="ARBA00030757"/>
    </source>
</evidence>
<dbReference type="Proteomes" id="UP000243807">
    <property type="component" value="Chromosome"/>
</dbReference>
<dbReference type="CDD" id="cd02440">
    <property type="entry name" value="AdoMet_MTases"/>
    <property type="match status" value="1"/>
</dbReference>
<accession>A0A1P8UEA8</accession>
<dbReference type="GO" id="GO:0005737">
    <property type="term" value="C:cytoplasm"/>
    <property type="evidence" value="ECO:0007669"/>
    <property type="project" value="TreeGrafter"/>
</dbReference>
<evidence type="ECO:0000256" key="1">
    <source>
        <dbReference type="ARBA" id="ARBA00005369"/>
    </source>
</evidence>
<dbReference type="KEGG" id="afy:BW247_02635"/>
<dbReference type="EMBL" id="CP019434">
    <property type="protein sequence ID" value="APZ42129.1"/>
    <property type="molecule type" value="Genomic_DNA"/>
</dbReference>
<dbReference type="Gene3D" id="3.40.50.150">
    <property type="entry name" value="Vaccinia Virus protein VP39"/>
    <property type="match status" value="1"/>
</dbReference>
<dbReference type="Pfam" id="PF01135">
    <property type="entry name" value="PCMT"/>
    <property type="match status" value="1"/>
</dbReference>
<dbReference type="PANTHER" id="PTHR11579:SF18">
    <property type="entry name" value="PROTEIN-L-ISOASPARTATE O-METHYLTRANSFERASE"/>
    <property type="match status" value="1"/>
</dbReference>
<name>A0A1P8UEA8_9GAMM</name>
<protein>
    <recommendedName>
        <fullName evidence="2">Protein-L-isoaspartate O-methyltransferase</fullName>
    </recommendedName>
    <alternativeName>
        <fullName evidence="3">Protein L-isoaspartyl methyltransferase</fullName>
    </alternativeName>
</protein>
<dbReference type="InterPro" id="IPR000682">
    <property type="entry name" value="PCMT"/>
</dbReference>